<dbReference type="InterPro" id="IPR023187">
    <property type="entry name" value="Tscrpt_reg_MarR-type_CS"/>
</dbReference>
<protein>
    <submittedName>
        <fullName evidence="5">Winged helix-turn-helix transcriptional regulator</fullName>
    </submittedName>
</protein>
<keyword evidence="1" id="KW-0805">Transcription regulation</keyword>
<dbReference type="InterPro" id="IPR036388">
    <property type="entry name" value="WH-like_DNA-bd_sf"/>
</dbReference>
<dbReference type="GO" id="GO:0003700">
    <property type="term" value="F:DNA-binding transcription factor activity"/>
    <property type="evidence" value="ECO:0007669"/>
    <property type="project" value="InterPro"/>
</dbReference>
<accession>A0A533I6M9</accession>
<keyword evidence="3" id="KW-0804">Transcription</keyword>
<dbReference type="PRINTS" id="PR00598">
    <property type="entry name" value="HTHMARR"/>
</dbReference>
<keyword evidence="2" id="KW-0238">DNA-binding</keyword>
<evidence type="ECO:0000256" key="1">
    <source>
        <dbReference type="ARBA" id="ARBA00023015"/>
    </source>
</evidence>
<dbReference type="Pfam" id="PF01047">
    <property type="entry name" value="MarR"/>
    <property type="match status" value="1"/>
</dbReference>
<proteinExistence type="predicted"/>
<comment type="caution">
    <text evidence="5">The sequence shown here is derived from an EMBL/GenBank/DDBJ whole genome shotgun (WGS) entry which is preliminary data.</text>
</comment>
<dbReference type="GO" id="GO:0006950">
    <property type="term" value="P:response to stress"/>
    <property type="evidence" value="ECO:0007669"/>
    <property type="project" value="TreeGrafter"/>
</dbReference>
<dbReference type="PROSITE" id="PS01117">
    <property type="entry name" value="HTH_MARR_1"/>
    <property type="match status" value="1"/>
</dbReference>
<dbReference type="SUPFAM" id="SSF46785">
    <property type="entry name" value="Winged helix' DNA-binding domain"/>
    <property type="match status" value="1"/>
</dbReference>
<dbReference type="Proteomes" id="UP000315344">
    <property type="component" value="Unassembled WGS sequence"/>
</dbReference>
<dbReference type="SMART" id="SM00347">
    <property type="entry name" value="HTH_MARR"/>
    <property type="match status" value="1"/>
</dbReference>
<sequence length="140" mass="15420">MDELTDLPGHLIRRLNQLAVGAFVAETKAAGFDLTPVQYGSLATIFSQPDIDQATLAGLVAYDRVTIGGVVGRLEDRGYLTRSVRDDDRRARRLSVTTRGESVVQTIQPAVRAAQEQILSPLDEAERVEFMRLLHKLTAT</sequence>
<evidence type="ECO:0000256" key="3">
    <source>
        <dbReference type="ARBA" id="ARBA00023163"/>
    </source>
</evidence>
<dbReference type="EMBL" id="VAFL01000004">
    <property type="protein sequence ID" value="TKW67249.1"/>
    <property type="molecule type" value="Genomic_DNA"/>
</dbReference>
<feature type="domain" description="HTH marR-type" evidence="4">
    <location>
        <begin position="1"/>
        <end position="139"/>
    </location>
</feature>
<dbReference type="PROSITE" id="PS50995">
    <property type="entry name" value="HTH_MARR_2"/>
    <property type="match status" value="1"/>
</dbReference>
<dbReference type="PANTHER" id="PTHR33164:SF95">
    <property type="entry name" value="TRANSCRIPTIONAL REGULATOR"/>
    <property type="match status" value="1"/>
</dbReference>
<organism evidence="5 6">
    <name type="scientific">Paracoccus denitrificans</name>
    <dbReference type="NCBI Taxonomy" id="266"/>
    <lineage>
        <taxon>Bacteria</taxon>
        <taxon>Pseudomonadati</taxon>
        <taxon>Pseudomonadota</taxon>
        <taxon>Alphaproteobacteria</taxon>
        <taxon>Rhodobacterales</taxon>
        <taxon>Paracoccaceae</taxon>
        <taxon>Paracoccus</taxon>
    </lineage>
</organism>
<gene>
    <name evidence="5" type="ORF">DI616_06195</name>
</gene>
<evidence type="ECO:0000259" key="4">
    <source>
        <dbReference type="PROSITE" id="PS50995"/>
    </source>
</evidence>
<evidence type="ECO:0000313" key="6">
    <source>
        <dbReference type="Proteomes" id="UP000315344"/>
    </source>
</evidence>
<name>A0A533I6M9_PARDE</name>
<evidence type="ECO:0000256" key="2">
    <source>
        <dbReference type="ARBA" id="ARBA00023125"/>
    </source>
</evidence>
<dbReference type="InterPro" id="IPR039422">
    <property type="entry name" value="MarR/SlyA-like"/>
</dbReference>
<dbReference type="GO" id="GO:0003677">
    <property type="term" value="F:DNA binding"/>
    <property type="evidence" value="ECO:0007669"/>
    <property type="project" value="UniProtKB-KW"/>
</dbReference>
<dbReference type="AlphaFoldDB" id="A0A533I6M9"/>
<reference evidence="5 6" key="1">
    <citation type="journal article" date="2017" name="Nat. Commun.">
        <title>In situ click chemistry generation of cyclooxygenase-2 inhibitors.</title>
        <authorList>
            <person name="Bhardwaj A."/>
            <person name="Kaur J."/>
            <person name="Wuest M."/>
            <person name="Wuest F."/>
        </authorList>
    </citation>
    <scope>NUCLEOTIDE SEQUENCE [LARGE SCALE GENOMIC DNA]</scope>
    <source>
        <strain evidence="5">S2_012_000_R3_94</strain>
    </source>
</reference>
<dbReference type="PANTHER" id="PTHR33164">
    <property type="entry name" value="TRANSCRIPTIONAL REGULATOR, MARR FAMILY"/>
    <property type="match status" value="1"/>
</dbReference>
<evidence type="ECO:0000313" key="5">
    <source>
        <dbReference type="EMBL" id="TKW67249.1"/>
    </source>
</evidence>
<dbReference type="InterPro" id="IPR000835">
    <property type="entry name" value="HTH_MarR-typ"/>
</dbReference>
<dbReference type="Gene3D" id="1.10.10.10">
    <property type="entry name" value="Winged helix-like DNA-binding domain superfamily/Winged helix DNA-binding domain"/>
    <property type="match status" value="1"/>
</dbReference>
<dbReference type="InterPro" id="IPR036390">
    <property type="entry name" value="WH_DNA-bd_sf"/>
</dbReference>